<reference evidence="11 12" key="1">
    <citation type="journal article" date="2016" name="Genome Biol. Evol.">
        <title>Divergent and convergent evolution of fungal pathogenicity.</title>
        <authorList>
            <person name="Shang Y."/>
            <person name="Xiao G."/>
            <person name="Zheng P."/>
            <person name="Cen K."/>
            <person name="Zhan S."/>
            <person name="Wang C."/>
        </authorList>
    </citation>
    <scope>NUCLEOTIDE SEQUENCE [LARGE SCALE GENOMIC DNA]</scope>
    <source>
        <strain evidence="11 12">RCEF 264</strain>
    </source>
</reference>
<evidence type="ECO:0000256" key="4">
    <source>
        <dbReference type="ARBA" id="ARBA00022692"/>
    </source>
</evidence>
<keyword evidence="5 9" id="KW-1133">Transmembrane helix</keyword>
<evidence type="ECO:0000256" key="9">
    <source>
        <dbReference type="SAM" id="Phobius"/>
    </source>
</evidence>
<dbReference type="InterPro" id="IPR003663">
    <property type="entry name" value="Sugar/inositol_transpt"/>
</dbReference>
<dbReference type="PANTHER" id="PTHR48022">
    <property type="entry name" value="PLASTIDIC GLUCOSE TRANSPORTER 4"/>
    <property type="match status" value="1"/>
</dbReference>
<evidence type="ECO:0000256" key="2">
    <source>
        <dbReference type="ARBA" id="ARBA00010992"/>
    </source>
</evidence>
<feature type="transmembrane region" description="Helical" evidence="9">
    <location>
        <begin position="232"/>
        <end position="255"/>
    </location>
</feature>
<dbReference type="SUPFAM" id="SSF103473">
    <property type="entry name" value="MFS general substrate transporter"/>
    <property type="match status" value="1"/>
</dbReference>
<dbReference type="GO" id="GO:0016020">
    <property type="term" value="C:membrane"/>
    <property type="evidence" value="ECO:0007669"/>
    <property type="project" value="UniProtKB-SubCell"/>
</dbReference>
<feature type="transmembrane region" description="Helical" evidence="9">
    <location>
        <begin position="64"/>
        <end position="94"/>
    </location>
</feature>
<dbReference type="InterPro" id="IPR005828">
    <property type="entry name" value="MFS_sugar_transport-like"/>
</dbReference>
<feature type="transmembrane region" description="Helical" evidence="9">
    <location>
        <begin position="418"/>
        <end position="438"/>
    </location>
</feature>
<gene>
    <name evidence="11" type="ORF">SPI_06573</name>
</gene>
<protein>
    <submittedName>
        <fullName evidence="11">Sugar/inositol transporter</fullName>
    </submittedName>
</protein>
<evidence type="ECO:0000313" key="11">
    <source>
        <dbReference type="EMBL" id="OAA58500.1"/>
    </source>
</evidence>
<dbReference type="InterPro" id="IPR005829">
    <property type="entry name" value="Sugar_transporter_CS"/>
</dbReference>
<evidence type="ECO:0000313" key="12">
    <source>
        <dbReference type="Proteomes" id="UP000076874"/>
    </source>
</evidence>
<evidence type="ECO:0000256" key="5">
    <source>
        <dbReference type="ARBA" id="ARBA00022989"/>
    </source>
</evidence>
<sequence length="555" mass="62101">MAVHISPDDKGVNSLHVEDGQPPLANQDEELAEDLKRIREYATLATNDEHNTTFIEGIKRYPKAIAWSALISLCIIMDGYDTALMASLFGFPAFQKQYGYQLGNTGKYVLHAEWQVALGMANPVGNVVGITLNGYLTDRFGHKPVLHAGLFALIGFIFIQFFSTSVQVLFVSELLCGIPWGIFSTMAPAFASEVVPLSLRSYLETWVVVCWGIGQYISYAILFSLNGWDNRWAYRIPFAIQWVWPVIIIPIAAFCPESPWWHVRKGHYEKAERSVMRLTSAENKEVARDQAKKAVALMIETNQLEEQTKEETSYLSCFQGSDLWRTEIGCVSWGIQIITGFVIQNYAVYFFQQAGLSVNNSFKMTLGMGAIHLVCNGASAALTGNYGRRTLFVNGCFFLAVLMLILGFLALGPLNTKFGFATSAVYLIWYAVWCLTIGPLPYIINGEVSSTRLRSKTMALARGTYQVLSIINTVVAPYILNPEQANWRGKAGFLTGGLTVLCLVWAYFRLPETGRRTFEELDILFEEKGMTARHFSKAVIRRDNGEIEVSGPHKR</sequence>
<keyword evidence="3 7" id="KW-0813">Transport</keyword>
<evidence type="ECO:0000259" key="10">
    <source>
        <dbReference type="PROSITE" id="PS50850"/>
    </source>
</evidence>
<feature type="transmembrane region" description="Helical" evidence="9">
    <location>
        <begin position="114"/>
        <end position="136"/>
    </location>
</feature>
<feature type="transmembrane region" description="Helical" evidence="9">
    <location>
        <begin position="177"/>
        <end position="199"/>
    </location>
</feature>
<dbReference type="NCBIfam" id="TIGR00879">
    <property type="entry name" value="SP"/>
    <property type="match status" value="1"/>
</dbReference>
<feature type="transmembrane region" description="Helical" evidence="9">
    <location>
        <begin position="459"/>
        <end position="479"/>
    </location>
</feature>
<dbReference type="InterPro" id="IPR020846">
    <property type="entry name" value="MFS_dom"/>
</dbReference>
<dbReference type="EMBL" id="AZHD01000012">
    <property type="protein sequence ID" value="OAA58500.1"/>
    <property type="molecule type" value="Genomic_DNA"/>
</dbReference>
<keyword evidence="4 9" id="KW-0812">Transmembrane</keyword>
<feature type="transmembrane region" description="Helical" evidence="9">
    <location>
        <begin position="148"/>
        <end position="171"/>
    </location>
</feature>
<dbReference type="GO" id="GO:0005351">
    <property type="term" value="F:carbohydrate:proton symporter activity"/>
    <property type="evidence" value="ECO:0007669"/>
    <property type="project" value="TreeGrafter"/>
</dbReference>
<comment type="similarity">
    <text evidence="2 7">Belongs to the major facilitator superfamily. Sugar transporter (TC 2.A.1.1) family.</text>
</comment>
<organism evidence="11 12">
    <name type="scientific">Niveomyces insectorum RCEF 264</name>
    <dbReference type="NCBI Taxonomy" id="1081102"/>
    <lineage>
        <taxon>Eukaryota</taxon>
        <taxon>Fungi</taxon>
        <taxon>Dikarya</taxon>
        <taxon>Ascomycota</taxon>
        <taxon>Pezizomycotina</taxon>
        <taxon>Sordariomycetes</taxon>
        <taxon>Hypocreomycetidae</taxon>
        <taxon>Hypocreales</taxon>
        <taxon>Cordycipitaceae</taxon>
        <taxon>Niveomyces</taxon>
    </lineage>
</organism>
<comment type="caution">
    <text evidence="11">The sequence shown here is derived from an EMBL/GenBank/DDBJ whole genome shotgun (WGS) entry which is preliminary data.</text>
</comment>
<dbReference type="Gene3D" id="1.20.1250.20">
    <property type="entry name" value="MFS general substrate transporter like domains"/>
    <property type="match status" value="1"/>
</dbReference>
<dbReference type="Pfam" id="PF00083">
    <property type="entry name" value="Sugar_tr"/>
    <property type="match status" value="1"/>
</dbReference>
<feature type="transmembrane region" description="Helical" evidence="9">
    <location>
        <begin position="391"/>
        <end position="412"/>
    </location>
</feature>
<dbReference type="PROSITE" id="PS00217">
    <property type="entry name" value="SUGAR_TRANSPORT_2"/>
    <property type="match status" value="1"/>
</dbReference>
<comment type="subcellular location">
    <subcellularLocation>
        <location evidence="1">Membrane</location>
        <topology evidence="1">Multi-pass membrane protein</topology>
    </subcellularLocation>
</comment>
<dbReference type="InterPro" id="IPR036259">
    <property type="entry name" value="MFS_trans_sf"/>
</dbReference>
<name>A0A167RDV9_9HYPO</name>
<evidence type="ECO:0000256" key="8">
    <source>
        <dbReference type="SAM" id="MobiDB-lite"/>
    </source>
</evidence>
<keyword evidence="6 9" id="KW-0472">Membrane</keyword>
<dbReference type="Proteomes" id="UP000076874">
    <property type="component" value="Unassembled WGS sequence"/>
</dbReference>
<dbReference type="PROSITE" id="PS50850">
    <property type="entry name" value="MFS"/>
    <property type="match status" value="1"/>
</dbReference>
<evidence type="ECO:0000256" key="7">
    <source>
        <dbReference type="RuleBase" id="RU003346"/>
    </source>
</evidence>
<proteinExistence type="inferred from homology"/>
<evidence type="ECO:0000256" key="3">
    <source>
        <dbReference type="ARBA" id="ARBA00022448"/>
    </source>
</evidence>
<feature type="region of interest" description="Disordered" evidence="8">
    <location>
        <begin position="1"/>
        <end position="24"/>
    </location>
</feature>
<feature type="transmembrane region" description="Helical" evidence="9">
    <location>
        <begin position="491"/>
        <end position="508"/>
    </location>
</feature>
<dbReference type="PANTHER" id="PTHR48022:SF83">
    <property type="entry name" value="MAJOR FACILITATOR SUPERFAMILY (MFS) PROFILE DOMAIN-CONTAINING PROTEIN"/>
    <property type="match status" value="1"/>
</dbReference>
<evidence type="ECO:0000256" key="6">
    <source>
        <dbReference type="ARBA" id="ARBA00023136"/>
    </source>
</evidence>
<evidence type="ECO:0000256" key="1">
    <source>
        <dbReference type="ARBA" id="ARBA00004141"/>
    </source>
</evidence>
<keyword evidence="12" id="KW-1185">Reference proteome</keyword>
<feature type="transmembrane region" description="Helical" evidence="9">
    <location>
        <begin position="206"/>
        <end position="226"/>
    </location>
</feature>
<dbReference type="OrthoDB" id="6612291at2759"/>
<dbReference type="AlphaFoldDB" id="A0A167RDV9"/>
<feature type="domain" description="Major facilitator superfamily (MFS) profile" evidence="10">
    <location>
        <begin position="67"/>
        <end position="514"/>
    </location>
</feature>
<accession>A0A167RDV9</accession>
<dbReference type="InterPro" id="IPR050360">
    <property type="entry name" value="MFS_Sugar_Transporters"/>
</dbReference>
<dbReference type="FunFam" id="1.20.1250.20:FF:000078">
    <property type="entry name" value="MFS maltose transporter, putative"/>
    <property type="match status" value="1"/>
</dbReference>
<feature type="compositionally biased region" description="Basic and acidic residues" evidence="8">
    <location>
        <begin position="1"/>
        <end position="19"/>
    </location>
</feature>